<feature type="region of interest" description="Disordered" evidence="1">
    <location>
        <begin position="46"/>
        <end position="93"/>
    </location>
</feature>
<protein>
    <submittedName>
        <fullName evidence="2">Type IVB pilus formation outer membrane protein, R64 PilN family</fullName>
    </submittedName>
</protein>
<dbReference type="Proteomes" id="UP000254495">
    <property type="component" value="Unassembled WGS sequence"/>
</dbReference>
<feature type="compositionally biased region" description="Polar residues" evidence="1">
    <location>
        <begin position="73"/>
        <end position="88"/>
    </location>
</feature>
<organism evidence="2 3">
    <name type="scientific">Escherichia coli</name>
    <dbReference type="NCBI Taxonomy" id="562"/>
    <lineage>
        <taxon>Bacteria</taxon>
        <taxon>Pseudomonadati</taxon>
        <taxon>Pseudomonadota</taxon>
        <taxon>Gammaproteobacteria</taxon>
        <taxon>Enterobacterales</taxon>
        <taxon>Enterobacteriaceae</taxon>
        <taxon>Escherichia</taxon>
    </lineage>
</organism>
<gene>
    <name evidence="2" type="ORF">NCTC9077_06629</name>
</gene>
<dbReference type="AlphaFoldDB" id="A0A376ZYA5"/>
<dbReference type="EMBL" id="UGCU01000003">
    <property type="protein sequence ID" value="STK86943.1"/>
    <property type="molecule type" value="Genomic_DNA"/>
</dbReference>
<sequence length="116" mass="12715">MQAEILQALHLQAYQFWIRQQGMPPNSAGSSLLIKALSEQGDVSVVTSQESTVTNLTPGTYPDGRSDGLRRPVSNNNDYGCRSNNNINAGHDHHRIQYDPAAFNSENGQSPVADEF</sequence>
<reference evidence="2 3" key="1">
    <citation type="submission" date="2018-06" db="EMBL/GenBank/DDBJ databases">
        <authorList>
            <consortium name="Pathogen Informatics"/>
            <person name="Doyle S."/>
        </authorList>
    </citation>
    <scope>NUCLEOTIDE SEQUENCE [LARGE SCALE GENOMIC DNA]</scope>
    <source>
        <strain evidence="2 3">NCTC9077</strain>
    </source>
</reference>
<evidence type="ECO:0000256" key="1">
    <source>
        <dbReference type="SAM" id="MobiDB-lite"/>
    </source>
</evidence>
<proteinExistence type="predicted"/>
<name>A0A376ZYA5_ECOLX</name>
<accession>A0A376ZYA5</accession>
<evidence type="ECO:0000313" key="3">
    <source>
        <dbReference type="Proteomes" id="UP000254495"/>
    </source>
</evidence>
<evidence type="ECO:0000313" key="2">
    <source>
        <dbReference type="EMBL" id="STK86943.1"/>
    </source>
</evidence>